<evidence type="ECO:0000313" key="2">
    <source>
        <dbReference type="Proteomes" id="UP000194236"/>
    </source>
</evidence>
<keyword evidence="2" id="KW-1185">Reference proteome</keyword>
<evidence type="ECO:0000313" key="1">
    <source>
        <dbReference type="EMBL" id="OTF83617.1"/>
    </source>
</evidence>
<organism evidence="1 2">
    <name type="scientific">Euroglyphus maynei</name>
    <name type="common">Mayne's house dust mite</name>
    <dbReference type="NCBI Taxonomy" id="6958"/>
    <lineage>
        <taxon>Eukaryota</taxon>
        <taxon>Metazoa</taxon>
        <taxon>Ecdysozoa</taxon>
        <taxon>Arthropoda</taxon>
        <taxon>Chelicerata</taxon>
        <taxon>Arachnida</taxon>
        <taxon>Acari</taxon>
        <taxon>Acariformes</taxon>
        <taxon>Sarcoptiformes</taxon>
        <taxon>Astigmata</taxon>
        <taxon>Psoroptidia</taxon>
        <taxon>Analgoidea</taxon>
        <taxon>Pyroglyphidae</taxon>
        <taxon>Pyroglyphinae</taxon>
        <taxon>Euroglyphus</taxon>
    </lineage>
</organism>
<sequence length="48" mass="5967">MYNQLFRKKAVPRLIFMFKIMIRLNLVKTSIYWSKVRQDIQMDVSRIF</sequence>
<proteinExistence type="predicted"/>
<reference evidence="1 2" key="1">
    <citation type="submission" date="2017-03" db="EMBL/GenBank/DDBJ databases">
        <title>Genome Survey of Euroglyphus maynei.</title>
        <authorList>
            <person name="Arlian L.G."/>
            <person name="Morgan M.S."/>
            <person name="Rider S.D."/>
        </authorList>
    </citation>
    <scope>NUCLEOTIDE SEQUENCE [LARGE SCALE GENOMIC DNA]</scope>
    <source>
        <strain evidence="1">Arlian Lab</strain>
        <tissue evidence="1">Whole body</tissue>
    </source>
</reference>
<name>A0A1Y3BU68_EURMA</name>
<dbReference type="EMBL" id="MUJZ01002884">
    <property type="protein sequence ID" value="OTF83617.1"/>
    <property type="molecule type" value="Genomic_DNA"/>
</dbReference>
<gene>
    <name evidence="1" type="ORF">BLA29_001196</name>
</gene>
<dbReference type="Proteomes" id="UP000194236">
    <property type="component" value="Unassembled WGS sequence"/>
</dbReference>
<comment type="caution">
    <text evidence="1">The sequence shown here is derived from an EMBL/GenBank/DDBJ whole genome shotgun (WGS) entry which is preliminary data.</text>
</comment>
<protein>
    <submittedName>
        <fullName evidence="1">Uncharacterized protein</fullName>
    </submittedName>
</protein>
<dbReference type="AlphaFoldDB" id="A0A1Y3BU68"/>
<accession>A0A1Y3BU68</accession>